<keyword evidence="2 6" id="KW-0349">Heme</keyword>
<dbReference type="PROSITE" id="PS51007">
    <property type="entry name" value="CYTC"/>
    <property type="match status" value="3"/>
</dbReference>
<feature type="domain" description="Cytochrome c" evidence="8">
    <location>
        <begin position="286"/>
        <end position="377"/>
    </location>
</feature>
<evidence type="ECO:0000256" key="4">
    <source>
        <dbReference type="ARBA" id="ARBA00022982"/>
    </source>
</evidence>
<dbReference type="GO" id="GO:0020037">
    <property type="term" value="F:heme binding"/>
    <property type="evidence" value="ECO:0007669"/>
    <property type="project" value="InterPro"/>
</dbReference>
<reference evidence="9 10" key="1">
    <citation type="submission" date="2018-01" db="EMBL/GenBank/DDBJ databases">
        <title>Denitrification phenotypes of diverse strains of Pseudomonas stutzeri.</title>
        <authorList>
            <person name="Milligan D.A."/>
            <person name="Bergaust L."/>
            <person name="Bakken L.R."/>
            <person name="Frostegard A."/>
        </authorList>
    </citation>
    <scope>NUCLEOTIDE SEQUENCE [LARGE SCALE GENOMIC DNA]</scope>
    <source>
        <strain evidence="9 10">28a3</strain>
    </source>
</reference>
<dbReference type="InterPro" id="IPR009056">
    <property type="entry name" value="Cyt_c-like_dom"/>
</dbReference>
<evidence type="ECO:0000256" key="2">
    <source>
        <dbReference type="ARBA" id="ARBA00022617"/>
    </source>
</evidence>
<name>A0A2N8ST17_STUST</name>
<dbReference type="Gene3D" id="1.10.760.10">
    <property type="entry name" value="Cytochrome c-like domain"/>
    <property type="match status" value="3"/>
</dbReference>
<evidence type="ECO:0000256" key="6">
    <source>
        <dbReference type="PROSITE-ProRule" id="PRU00433"/>
    </source>
</evidence>
<dbReference type="Pfam" id="PF00034">
    <property type="entry name" value="Cytochrom_C"/>
    <property type="match status" value="2"/>
</dbReference>
<feature type="domain" description="Cytochrome c" evidence="8">
    <location>
        <begin position="80"/>
        <end position="166"/>
    </location>
</feature>
<accession>A0A2N8ST17</accession>
<proteinExistence type="predicted"/>
<keyword evidence="3 6" id="KW-0479">Metal-binding</keyword>
<evidence type="ECO:0000256" key="1">
    <source>
        <dbReference type="ARBA" id="ARBA00022448"/>
    </source>
</evidence>
<feature type="domain" description="Cytochrome c" evidence="8">
    <location>
        <begin position="175"/>
        <end position="273"/>
    </location>
</feature>
<dbReference type="GO" id="GO:0046872">
    <property type="term" value="F:metal ion binding"/>
    <property type="evidence" value="ECO:0007669"/>
    <property type="project" value="UniProtKB-KW"/>
</dbReference>
<dbReference type="Pfam" id="PF13442">
    <property type="entry name" value="Cytochrome_CBB3"/>
    <property type="match status" value="1"/>
</dbReference>
<dbReference type="EMBL" id="POUW01000004">
    <property type="protein sequence ID" value="PNG05641.1"/>
    <property type="molecule type" value="Genomic_DNA"/>
</dbReference>
<comment type="caution">
    <text evidence="9">The sequence shown here is derived from an EMBL/GenBank/DDBJ whole genome shotgun (WGS) entry which is preliminary data.</text>
</comment>
<dbReference type="OrthoDB" id="9773456at2"/>
<feature type="region of interest" description="Disordered" evidence="7">
    <location>
        <begin position="384"/>
        <end position="410"/>
    </location>
</feature>
<dbReference type="Proteomes" id="UP000235897">
    <property type="component" value="Unassembled WGS sequence"/>
</dbReference>
<evidence type="ECO:0000313" key="10">
    <source>
        <dbReference type="Proteomes" id="UP000235897"/>
    </source>
</evidence>
<dbReference type="AlphaFoldDB" id="A0A2N8ST17"/>
<evidence type="ECO:0000256" key="5">
    <source>
        <dbReference type="ARBA" id="ARBA00023004"/>
    </source>
</evidence>
<keyword evidence="4" id="KW-0249">Electron transport</keyword>
<evidence type="ECO:0000313" key="9">
    <source>
        <dbReference type="EMBL" id="PNG05641.1"/>
    </source>
</evidence>
<protein>
    <submittedName>
        <fullName evidence="9">Cytochrome C</fullName>
    </submittedName>
</protein>
<dbReference type="InterPro" id="IPR050597">
    <property type="entry name" value="Cytochrome_c_Oxidase_Subunit"/>
</dbReference>
<keyword evidence="1" id="KW-0813">Transport</keyword>
<gene>
    <name evidence="9" type="ORF">CXL00_11495</name>
</gene>
<evidence type="ECO:0000256" key="3">
    <source>
        <dbReference type="ARBA" id="ARBA00022723"/>
    </source>
</evidence>
<sequence length="410" mass="44208">MRRWLCWLTGGSWKRVVAAVALLTLLAGNGAFVLVSLGLVPIGASSGHWKATGWLLHYAMRRAVSTQSMGIEVPPLDDPALVLKGAGHYHTGCLACHGAPGERRSLIVQQMTPEPPFLPPRIEHWEPQELFWIVKHGVKYTAMPAWPAQERDDEVWAMVAFLQALPSMSPERYRQLALGGRSAAEPVTPDHLRRLEDPLGPVLANCNRCHGEDGGGRGEGAFPRLAGQSEPYLLGALQAYARGERYSGVMQPIAAGLEPEVLEALAGHYAELPPASRTKAPKPAPDVLARGLTLAERGVPERGVPSCVHCHGPKNSPRNPMYPNIAGQYAGYLKAQLALFNDGKRGGTAYARIMHSAAQRLTPEQMQALADYYASLPAAAAPALSADASNEPASTLAESRAREISSQQQR</sequence>
<dbReference type="GO" id="GO:0009055">
    <property type="term" value="F:electron transfer activity"/>
    <property type="evidence" value="ECO:0007669"/>
    <property type="project" value="InterPro"/>
</dbReference>
<dbReference type="PANTHER" id="PTHR33751">
    <property type="entry name" value="CBB3-TYPE CYTOCHROME C OXIDASE SUBUNIT FIXP"/>
    <property type="match status" value="1"/>
</dbReference>
<dbReference type="SUPFAM" id="SSF46626">
    <property type="entry name" value="Cytochrome c"/>
    <property type="match status" value="3"/>
</dbReference>
<dbReference type="PANTHER" id="PTHR33751:SF9">
    <property type="entry name" value="CYTOCHROME C4"/>
    <property type="match status" value="1"/>
</dbReference>
<keyword evidence="5 6" id="KW-0408">Iron</keyword>
<dbReference type="InterPro" id="IPR036909">
    <property type="entry name" value="Cyt_c-like_dom_sf"/>
</dbReference>
<evidence type="ECO:0000256" key="7">
    <source>
        <dbReference type="SAM" id="MobiDB-lite"/>
    </source>
</evidence>
<evidence type="ECO:0000259" key="8">
    <source>
        <dbReference type="PROSITE" id="PS51007"/>
    </source>
</evidence>
<organism evidence="9 10">
    <name type="scientific">Stutzerimonas stutzeri</name>
    <name type="common">Pseudomonas stutzeri</name>
    <dbReference type="NCBI Taxonomy" id="316"/>
    <lineage>
        <taxon>Bacteria</taxon>
        <taxon>Pseudomonadati</taxon>
        <taxon>Pseudomonadota</taxon>
        <taxon>Gammaproteobacteria</taxon>
        <taxon>Pseudomonadales</taxon>
        <taxon>Pseudomonadaceae</taxon>
        <taxon>Stutzerimonas</taxon>
    </lineage>
</organism>